<dbReference type="Gene3D" id="3.10.129.10">
    <property type="entry name" value="Hotdog Thioesterase"/>
    <property type="match status" value="1"/>
</dbReference>
<dbReference type="GO" id="GO:0016787">
    <property type="term" value="F:hydrolase activity"/>
    <property type="evidence" value="ECO:0007669"/>
    <property type="project" value="UniProtKB-KW"/>
</dbReference>
<protein>
    <submittedName>
        <fullName evidence="3">Acyl-CoA thioesterase</fullName>
        <ecNumber evidence="3">3.1.2.-</ecNumber>
    </submittedName>
</protein>
<comment type="caution">
    <text evidence="3">The sequence shown here is derived from an EMBL/GenBank/DDBJ whole genome shotgun (WGS) entry which is preliminary data.</text>
</comment>
<organism evidence="3 4">
    <name type="scientific">Dokdonia ponticola</name>
    <dbReference type="NCBI Taxonomy" id="2041041"/>
    <lineage>
        <taxon>Bacteria</taxon>
        <taxon>Pseudomonadati</taxon>
        <taxon>Bacteroidota</taxon>
        <taxon>Flavobacteriia</taxon>
        <taxon>Flavobacteriales</taxon>
        <taxon>Flavobacteriaceae</taxon>
        <taxon>Dokdonia</taxon>
    </lineage>
</organism>
<dbReference type="InterPro" id="IPR029069">
    <property type="entry name" value="HotDog_dom_sf"/>
</dbReference>
<evidence type="ECO:0000313" key="4">
    <source>
        <dbReference type="Proteomes" id="UP001596043"/>
    </source>
</evidence>
<name>A0ABV9HYI8_9FLAO</name>
<dbReference type="CDD" id="cd00586">
    <property type="entry name" value="4HBT"/>
    <property type="match status" value="1"/>
</dbReference>
<keyword evidence="4" id="KW-1185">Reference proteome</keyword>
<dbReference type="PANTHER" id="PTHR31793">
    <property type="entry name" value="4-HYDROXYBENZOYL-COA THIOESTERASE FAMILY MEMBER"/>
    <property type="match status" value="1"/>
</dbReference>
<dbReference type="SUPFAM" id="SSF54637">
    <property type="entry name" value="Thioesterase/thiol ester dehydrase-isomerase"/>
    <property type="match status" value="1"/>
</dbReference>
<dbReference type="RefSeq" id="WP_379980273.1">
    <property type="nucleotide sequence ID" value="NZ_JBHSFV010000009.1"/>
</dbReference>
<dbReference type="Pfam" id="PF13279">
    <property type="entry name" value="4HBT_2"/>
    <property type="match status" value="1"/>
</dbReference>
<dbReference type="EMBL" id="JBHSFV010000009">
    <property type="protein sequence ID" value="MFC4635246.1"/>
    <property type="molecule type" value="Genomic_DNA"/>
</dbReference>
<evidence type="ECO:0000313" key="3">
    <source>
        <dbReference type="EMBL" id="MFC4635246.1"/>
    </source>
</evidence>
<keyword evidence="2 3" id="KW-0378">Hydrolase</keyword>
<sequence>MTSKSFEYTLTVPSSAIDVLGHVNNVVYLDWVQTAASKHWNHATAAYFKDEDPTEERIGIKKMAWVVLDHHISYKAEALEGDELVVTTFVEKMAGVRSERHTIITRKKDQKVVVTAVTNWCLLKMPEAKPMRIPEEIVALFY</sequence>
<dbReference type="EC" id="3.1.2.-" evidence="3"/>
<evidence type="ECO:0000256" key="1">
    <source>
        <dbReference type="ARBA" id="ARBA00005953"/>
    </source>
</evidence>
<dbReference type="PANTHER" id="PTHR31793:SF27">
    <property type="entry name" value="NOVEL THIOESTERASE SUPERFAMILY DOMAIN AND SAPOSIN A-TYPE DOMAIN CONTAINING PROTEIN (0610012H03RIK)"/>
    <property type="match status" value="1"/>
</dbReference>
<comment type="similarity">
    <text evidence="1">Belongs to the 4-hydroxybenzoyl-CoA thioesterase family.</text>
</comment>
<proteinExistence type="inferred from homology"/>
<dbReference type="Proteomes" id="UP001596043">
    <property type="component" value="Unassembled WGS sequence"/>
</dbReference>
<dbReference type="InterPro" id="IPR050563">
    <property type="entry name" value="4-hydroxybenzoyl-CoA_TE"/>
</dbReference>
<accession>A0ABV9HYI8</accession>
<reference evidence="4" key="1">
    <citation type="journal article" date="2019" name="Int. J. Syst. Evol. Microbiol.">
        <title>The Global Catalogue of Microorganisms (GCM) 10K type strain sequencing project: providing services to taxonomists for standard genome sequencing and annotation.</title>
        <authorList>
            <consortium name="The Broad Institute Genomics Platform"/>
            <consortium name="The Broad Institute Genome Sequencing Center for Infectious Disease"/>
            <person name="Wu L."/>
            <person name="Ma J."/>
        </authorList>
    </citation>
    <scope>NUCLEOTIDE SEQUENCE [LARGE SCALE GENOMIC DNA]</scope>
    <source>
        <strain evidence="4">YJ-61-S</strain>
    </source>
</reference>
<gene>
    <name evidence="3" type="ORF">ACFO3O_15140</name>
</gene>
<evidence type="ECO:0000256" key="2">
    <source>
        <dbReference type="ARBA" id="ARBA00022801"/>
    </source>
</evidence>